<dbReference type="Gene3D" id="1.10.3210.10">
    <property type="entry name" value="Hypothetical protein af1432"/>
    <property type="match status" value="1"/>
</dbReference>
<dbReference type="InterPro" id="IPR043129">
    <property type="entry name" value="ATPase_NBD"/>
</dbReference>
<dbReference type="SUPFAM" id="SSF53067">
    <property type="entry name" value="Actin-like ATPase domain"/>
    <property type="match status" value="2"/>
</dbReference>
<dbReference type="Pfam" id="PF21697">
    <property type="entry name" value="Ppx_C"/>
    <property type="match status" value="1"/>
</dbReference>
<evidence type="ECO:0000313" key="3">
    <source>
        <dbReference type="EMBL" id="MFC3050988.1"/>
    </source>
</evidence>
<name>A0ABV7D1F7_9PROT</name>
<accession>A0ABV7D1F7</accession>
<dbReference type="PANTHER" id="PTHR30005:SF0">
    <property type="entry name" value="RETROGRADE REGULATION PROTEIN 2"/>
    <property type="match status" value="1"/>
</dbReference>
<dbReference type="CDD" id="cd24052">
    <property type="entry name" value="ASKHA_NBD_HpPPX-GppA-like"/>
    <property type="match status" value="1"/>
</dbReference>
<feature type="domain" description="Exopolyphosphatase C-terminal" evidence="2">
    <location>
        <begin position="314"/>
        <end position="494"/>
    </location>
</feature>
<comment type="caution">
    <text evidence="3">The sequence shown here is derived from an EMBL/GenBank/DDBJ whole genome shotgun (WGS) entry which is preliminary data.</text>
</comment>
<dbReference type="Pfam" id="PF02541">
    <property type="entry name" value="Ppx-GppA"/>
    <property type="match status" value="1"/>
</dbReference>
<evidence type="ECO:0000313" key="4">
    <source>
        <dbReference type="Proteomes" id="UP001595444"/>
    </source>
</evidence>
<evidence type="ECO:0000259" key="1">
    <source>
        <dbReference type="Pfam" id="PF02541"/>
    </source>
</evidence>
<evidence type="ECO:0000259" key="2">
    <source>
        <dbReference type="Pfam" id="PF21697"/>
    </source>
</evidence>
<dbReference type="InterPro" id="IPR048951">
    <property type="entry name" value="Ppx_C"/>
</dbReference>
<sequence length="498" mass="55470">MFETPSVTKDYVGVIDIGSNSIRLVVFSGKKRVPDTIFNEKIMVGLGAEIGKTGKMGTAAIKLAISTLQRFVSLCTHMGVGELRVLATAAVRDASNGAYFVKKVKTECDLDIRIIMGEEEARLSALGVLSGDPRAHGISGDLGGGSLELARIKNGAVHETISLPIGPLRLMAKFGRNRTALRKYLHEQFEEIPWLDKGGDHNLYLVGGAWRNIAQLMIREQSYPLPILQGYYSSKTEFTAYCRRLSKLDPDDIPFGSGLTARRREVLPTAAIIMIELMYAMKARRIVASAHGLREGVIFDELPEEAKKIDPFMATCHELANERCRFPEHSKLIYDWTRPLFYKLLPDKKYRERLQMAICLLSDIAWRGHPDFRAEKAVSMVLHSNLIGVSHKERCYIAVALNQAYGASIDESHLGPLLPLLKIEEIMEARTMGAAVRLAQRLSGGTVKALTVSSLRISKARLYLSLPEEHAELKNDIVHRRLRQLAQLVGRSAKIEIL</sequence>
<gene>
    <name evidence="3" type="ORF">ACFOKA_03610</name>
</gene>
<dbReference type="Gene3D" id="3.30.420.150">
    <property type="entry name" value="Exopolyphosphatase. Domain 2"/>
    <property type="match status" value="1"/>
</dbReference>
<organism evidence="3 4">
    <name type="scientific">Kordiimonas pumila</name>
    <dbReference type="NCBI Taxonomy" id="2161677"/>
    <lineage>
        <taxon>Bacteria</taxon>
        <taxon>Pseudomonadati</taxon>
        <taxon>Pseudomonadota</taxon>
        <taxon>Alphaproteobacteria</taxon>
        <taxon>Kordiimonadales</taxon>
        <taxon>Kordiimonadaceae</taxon>
        <taxon>Kordiimonas</taxon>
    </lineage>
</organism>
<dbReference type="EMBL" id="JBHRSL010000002">
    <property type="protein sequence ID" value="MFC3050988.1"/>
    <property type="molecule type" value="Genomic_DNA"/>
</dbReference>
<dbReference type="InterPro" id="IPR050273">
    <property type="entry name" value="GppA/Ppx_hydrolase"/>
</dbReference>
<dbReference type="PANTHER" id="PTHR30005">
    <property type="entry name" value="EXOPOLYPHOSPHATASE"/>
    <property type="match status" value="1"/>
</dbReference>
<dbReference type="Proteomes" id="UP001595444">
    <property type="component" value="Unassembled WGS sequence"/>
</dbReference>
<proteinExistence type="predicted"/>
<dbReference type="RefSeq" id="WP_194212227.1">
    <property type="nucleotide sequence ID" value="NZ_CP061205.1"/>
</dbReference>
<dbReference type="InterPro" id="IPR003695">
    <property type="entry name" value="Ppx_GppA_N"/>
</dbReference>
<dbReference type="SUPFAM" id="SSF109604">
    <property type="entry name" value="HD-domain/PDEase-like"/>
    <property type="match status" value="1"/>
</dbReference>
<reference evidence="4" key="1">
    <citation type="journal article" date="2019" name="Int. J. Syst. Evol. Microbiol.">
        <title>The Global Catalogue of Microorganisms (GCM) 10K type strain sequencing project: providing services to taxonomists for standard genome sequencing and annotation.</title>
        <authorList>
            <consortium name="The Broad Institute Genomics Platform"/>
            <consortium name="The Broad Institute Genome Sequencing Center for Infectious Disease"/>
            <person name="Wu L."/>
            <person name="Ma J."/>
        </authorList>
    </citation>
    <scope>NUCLEOTIDE SEQUENCE [LARGE SCALE GENOMIC DNA]</scope>
    <source>
        <strain evidence="4">KCTC 62164</strain>
    </source>
</reference>
<dbReference type="Gene3D" id="3.30.420.40">
    <property type="match status" value="1"/>
</dbReference>
<feature type="domain" description="Ppx/GppA phosphatase N-terminal" evidence="1">
    <location>
        <begin position="26"/>
        <end position="304"/>
    </location>
</feature>
<keyword evidence="4" id="KW-1185">Reference proteome</keyword>
<protein>
    <submittedName>
        <fullName evidence="3">Ppx/GppA family phosphatase</fullName>
    </submittedName>
</protein>